<keyword evidence="4" id="KW-1185">Reference proteome</keyword>
<dbReference type="InterPro" id="IPR029787">
    <property type="entry name" value="Nucleotide_cyclase"/>
</dbReference>
<dbReference type="PROSITE" id="PS50125">
    <property type="entry name" value="GUANYLATE_CYCLASE_2"/>
    <property type="match status" value="1"/>
</dbReference>
<dbReference type="PANTHER" id="PTHR43081:SF1">
    <property type="entry name" value="ADENYLATE CYCLASE, TERMINAL-DIFFERENTIATION SPECIFIC"/>
    <property type="match status" value="1"/>
</dbReference>
<dbReference type="GO" id="GO:0035556">
    <property type="term" value="P:intracellular signal transduction"/>
    <property type="evidence" value="ECO:0007669"/>
    <property type="project" value="InterPro"/>
</dbReference>
<feature type="domain" description="Guanylate cyclase" evidence="2">
    <location>
        <begin position="305"/>
        <end position="427"/>
    </location>
</feature>
<dbReference type="Proteomes" id="UP000249590">
    <property type="component" value="Unassembled WGS sequence"/>
</dbReference>
<organism evidence="3 4">
    <name type="scientific">Acuticoccus sediminis</name>
    <dbReference type="NCBI Taxonomy" id="2184697"/>
    <lineage>
        <taxon>Bacteria</taxon>
        <taxon>Pseudomonadati</taxon>
        <taxon>Pseudomonadota</taxon>
        <taxon>Alphaproteobacteria</taxon>
        <taxon>Hyphomicrobiales</taxon>
        <taxon>Amorphaceae</taxon>
        <taxon>Acuticoccus</taxon>
    </lineage>
</organism>
<dbReference type="CDD" id="cd07302">
    <property type="entry name" value="CHD"/>
    <property type="match status" value="1"/>
</dbReference>
<dbReference type="AlphaFoldDB" id="A0A8B2NJ17"/>
<gene>
    <name evidence="3" type="ORF">DLJ53_26570</name>
</gene>
<proteinExistence type="predicted"/>
<evidence type="ECO:0000256" key="1">
    <source>
        <dbReference type="SAM" id="Phobius"/>
    </source>
</evidence>
<reference evidence="3 4" key="1">
    <citation type="submission" date="2018-05" db="EMBL/GenBank/DDBJ databases">
        <title>Acuticoccus sediminis sp. nov., isolated from deep-sea sediment of Indian Ocean.</title>
        <authorList>
            <person name="Liu X."/>
            <person name="Lai Q."/>
            <person name="Du Y."/>
            <person name="Sun F."/>
            <person name="Zhang X."/>
            <person name="Wang S."/>
            <person name="Shao Z."/>
        </authorList>
    </citation>
    <scope>NUCLEOTIDE SEQUENCE [LARGE SCALE GENOMIC DNA]</scope>
    <source>
        <strain evidence="3 4">PTG4-2</strain>
    </source>
</reference>
<dbReference type="PANTHER" id="PTHR43081">
    <property type="entry name" value="ADENYLATE CYCLASE, TERMINAL-DIFFERENTIATION SPECIFIC-RELATED"/>
    <property type="match status" value="1"/>
</dbReference>
<dbReference type="Gene3D" id="3.30.70.1230">
    <property type="entry name" value="Nucleotide cyclase"/>
    <property type="match status" value="1"/>
</dbReference>
<feature type="transmembrane region" description="Helical" evidence="1">
    <location>
        <begin position="89"/>
        <end position="107"/>
    </location>
</feature>
<feature type="transmembrane region" description="Helical" evidence="1">
    <location>
        <begin position="159"/>
        <end position="192"/>
    </location>
</feature>
<sequence>MAVKTRRTPGLSRWRSIWRWHNIVRMSRSAVASFRTPEMALTAGELHRLYRAERRGLQLFVVCRTAIFAVALTWYVLSALASGYTPTRFGIGFLLALTALGVPYYLAIDSRLDRPLFRFLISTIDVAAISGLFVMVPVYQGMDLPQIYAFRNSDIMLLMPLIALSTLTLSPSMVLWSGLSAVTCWMSAYILVVAQMDRRISWSDLPSHASREEYEALILSPDFIARGNRMTEAIITILVTIVLAIAVARARRVFFSQVAAEAERERERAARAEVRNRLGRFVPAAIAERILSDPVSLQPRVRHAAALFMDITEFTVYAHTRDPGQVIAELNAFLARCADEVAAAGGVVITFTGDGLLATFNTPLDLDEPERAALSAGRALIARSETEAFDIRVGIAAGPVASGSVGSVDRQAFTVYGDTVNRAARLEELAKFIGVSMLVDEKCSAAVPGLVPCGTHALRGVGDQVPVWRDSDIS</sequence>
<accession>A0A8B2NJ17</accession>
<feature type="transmembrane region" description="Helical" evidence="1">
    <location>
        <begin position="57"/>
        <end position="77"/>
    </location>
</feature>
<dbReference type="GO" id="GO:0004016">
    <property type="term" value="F:adenylate cyclase activity"/>
    <property type="evidence" value="ECO:0007669"/>
    <property type="project" value="UniProtKB-ARBA"/>
</dbReference>
<dbReference type="SMART" id="SM00044">
    <property type="entry name" value="CYCc"/>
    <property type="match status" value="1"/>
</dbReference>
<evidence type="ECO:0000259" key="2">
    <source>
        <dbReference type="PROSITE" id="PS50125"/>
    </source>
</evidence>
<keyword evidence="1" id="KW-0472">Membrane</keyword>
<feature type="transmembrane region" description="Helical" evidence="1">
    <location>
        <begin position="233"/>
        <end position="250"/>
    </location>
</feature>
<comment type="caution">
    <text evidence="3">The sequence shown here is derived from an EMBL/GenBank/DDBJ whole genome shotgun (WGS) entry which is preliminary data.</text>
</comment>
<dbReference type="GO" id="GO:0009190">
    <property type="term" value="P:cyclic nucleotide biosynthetic process"/>
    <property type="evidence" value="ECO:0007669"/>
    <property type="project" value="InterPro"/>
</dbReference>
<feature type="transmembrane region" description="Helical" evidence="1">
    <location>
        <begin position="119"/>
        <end position="139"/>
    </location>
</feature>
<protein>
    <recommendedName>
        <fullName evidence="2">Guanylate cyclase domain-containing protein</fullName>
    </recommendedName>
</protein>
<keyword evidence="1" id="KW-1133">Transmembrane helix</keyword>
<keyword evidence="1" id="KW-0812">Transmembrane</keyword>
<name>A0A8B2NJ17_9HYPH</name>
<dbReference type="InterPro" id="IPR001054">
    <property type="entry name" value="A/G_cyclase"/>
</dbReference>
<dbReference type="EMBL" id="QHHQ01000007">
    <property type="protein sequence ID" value="RAH98276.1"/>
    <property type="molecule type" value="Genomic_DNA"/>
</dbReference>
<evidence type="ECO:0000313" key="3">
    <source>
        <dbReference type="EMBL" id="RAH98276.1"/>
    </source>
</evidence>
<evidence type="ECO:0000313" key="4">
    <source>
        <dbReference type="Proteomes" id="UP000249590"/>
    </source>
</evidence>
<dbReference type="Pfam" id="PF00211">
    <property type="entry name" value="Guanylate_cyc"/>
    <property type="match status" value="1"/>
</dbReference>
<dbReference type="InterPro" id="IPR050697">
    <property type="entry name" value="Adenylyl/Guanylyl_Cyclase_3/4"/>
</dbReference>
<dbReference type="SUPFAM" id="SSF55073">
    <property type="entry name" value="Nucleotide cyclase"/>
    <property type="match status" value="1"/>
</dbReference>